<sequence>MNRKLLFFALFLMNISIVVYYYLESKVLSVKDWIIIGTWLIILSQINKNAK</sequence>
<proteinExistence type="predicted"/>
<dbReference type="EMBL" id="AEYY01000041">
    <property type="protein sequence ID" value="EHC02242.1"/>
    <property type="molecule type" value="Genomic_DNA"/>
</dbReference>
<evidence type="ECO:0000313" key="3">
    <source>
        <dbReference type="Proteomes" id="UP000004014"/>
    </source>
</evidence>
<accession>A0AA87F749</accession>
<reference evidence="2 3" key="1">
    <citation type="submission" date="2011-03" db="EMBL/GenBank/DDBJ databases">
        <title>Deep-sequencing identification of multiple resistance mechanism for the high antibiotic-resistance strain Streptococcus suis R61.</title>
        <authorList>
            <person name="Hu P."/>
            <person name="Yang M."/>
            <person name="Jin M."/>
            <person name="Xiao J."/>
        </authorList>
    </citation>
    <scope>NUCLEOTIDE SEQUENCE [LARGE SCALE GENOMIC DNA]</scope>
    <source>
        <strain evidence="2 3">R61</strain>
    </source>
</reference>
<keyword evidence="1" id="KW-0472">Membrane</keyword>
<evidence type="ECO:0000313" key="2">
    <source>
        <dbReference type="EMBL" id="EHC02242.1"/>
    </source>
</evidence>
<name>A0AA87F749_STRSU</name>
<evidence type="ECO:0000256" key="1">
    <source>
        <dbReference type="SAM" id="Phobius"/>
    </source>
</evidence>
<gene>
    <name evidence="2" type="ORF">SSUR61_1657</name>
</gene>
<dbReference type="AlphaFoldDB" id="A0AA87F749"/>
<protein>
    <submittedName>
        <fullName evidence="2">Uncharacterized protein</fullName>
    </submittedName>
</protein>
<organism evidence="2 3">
    <name type="scientific">Streptococcus suis R61</name>
    <dbReference type="NCBI Taxonomy" id="996306"/>
    <lineage>
        <taxon>Bacteria</taxon>
        <taxon>Bacillati</taxon>
        <taxon>Bacillota</taxon>
        <taxon>Bacilli</taxon>
        <taxon>Lactobacillales</taxon>
        <taxon>Streptococcaceae</taxon>
        <taxon>Streptococcus</taxon>
    </lineage>
</organism>
<comment type="caution">
    <text evidence="2">The sequence shown here is derived from an EMBL/GenBank/DDBJ whole genome shotgun (WGS) entry which is preliminary data.</text>
</comment>
<feature type="transmembrane region" description="Helical" evidence="1">
    <location>
        <begin position="5"/>
        <end position="23"/>
    </location>
</feature>
<keyword evidence="1" id="KW-1133">Transmembrane helix</keyword>
<dbReference type="Proteomes" id="UP000004014">
    <property type="component" value="Unassembled WGS sequence"/>
</dbReference>
<keyword evidence="1" id="KW-0812">Transmembrane</keyword>